<dbReference type="NCBIfam" id="NF002644">
    <property type="entry name" value="PRK02315.1-5"/>
    <property type="match status" value="1"/>
</dbReference>
<name>A0A428MYW9_9BACI</name>
<evidence type="ECO:0000256" key="2">
    <source>
        <dbReference type="ARBA" id="ARBA00011738"/>
    </source>
</evidence>
<dbReference type="Pfam" id="PF05389">
    <property type="entry name" value="MecA"/>
    <property type="match status" value="1"/>
</dbReference>
<dbReference type="PANTHER" id="PTHR39161:SF1">
    <property type="entry name" value="ADAPTER PROTEIN MECA 1"/>
    <property type="match status" value="1"/>
</dbReference>
<gene>
    <name evidence="4 5" type="primary">mecA</name>
    <name evidence="5" type="ORF">D7Z54_22245</name>
</gene>
<comment type="similarity">
    <text evidence="1 4">Belongs to the MecA family.</text>
</comment>
<evidence type="ECO:0000256" key="3">
    <source>
        <dbReference type="ARBA" id="ARBA00023287"/>
    </source>
</evidence>
<dbReference type="PANTHER" id="PTHR39161">
    <property type="entry name" value="ADAPTER PROTEIN MECA"/>
    <property type="match status" value="1"/>
</dbReference>
<dbReference type="GO" id="GO:0030435">
    <property type="term" value="P:sporulation resulting in formation of a cellular spore"/>
    <property type="evidence" value="ECO:0007669"/>
    <property type="project" value="UniProtKB-KW"/>
</dbReference>
<dbReference type="GO" id="GO:0042174">
    <property type="term" value="P:negative regulation of sporulation resulting in formation of a cellular spore"/>
    <property type="evidence" value="ECO:0007669"/>
    <property type="project" value="UniProtKB-UniRule"/>
</dbReference>
<dbReference type="HAMAP" id="MF_01124">
    <property type="entry name" value="MecA"/>
    <property type="match status" value="1"/>
</dbReference>
<comment type="caution">
    <text evidence="5">The sequence shown here is derived from an EMBL/GenBank/DDBJ whole genome shotgun (WGS) entry which is preliminary data.</text>
</comment>
<dbReference type="InterPro" id="IPR038471">
    <property type="entry name" value="MecA_C_sf"/>
</dbReference>
<comment type="function">
    <text evidence="4">Enables the recognition and targeting of unfolded and aggregated proteins to the ClpC protease or to other proteins involved in proteolysis. Acts negatively in the development of competence by binding ComK and recruiting it to the ClpCP protease. When overexpressed, inhibits sporulation. Also involved in Spx degradation by ClpC.</text>
</comment>
<dbReference type="GO" id="GO:0045808">
    <property type="term" value="P:negative regulation of establishment of competence for transformation"/>
    <property type="evidence" value="ECO:0007669"/>
    <property type="project" value="UniProtKB-UniRule"/>
</dbReference>
<organism evidence="5 6">
    <name type="scientific">Salibacterium salarium</name>
    <dbReference type="NCBI Taxonomy" id="284579"/>
    <lineage>
        <taxon>Bacteria</taxon>
        <taxon>Bacillati</taxon>
        <taxon>Bacillota</taxon>
        <taxon>Bacilli</taxon>
        <taxon>Bacillales</taxon>
        <taxon>Bacillaceae</taxon>
    </lineage>
</organism>
<evidence type="ECO:0000256" key="4">
    <source>
        <dbReference type="HAMAP-Rule" id="MF_01124"/>
    </source>
</evidence>
<dbReference type="AlphaFoldDB" id="A0A428MYW9"/>
<dbReference type="GO" id="GO:0030674">
    <property type="term" value="F:protein-macromolecule adaptor activity"/>
    <property type="evidence" value="ECO:0007669"/>
    <property type="project" value="UniProtKB-UniRule"/>
</dbReference>
<evidence type="ECO:0000313" key="5">
    <source>
        <dbReference type="EMBL" id="RSL31229.1"/>
    </source>
</evidence>
<dbReference type="OrthoDB" id="2360201at2"/>
<dbReference type="EMBL" id="RBVX01000027">
    <property type="protein sequence ID" value="RSL31229.1"/>
    <property type="molecule type" value="Genomic_DNA"/>
</dbReference>
<protein>
    <recommendedName>
        <fullName evidence="4">Adapter protein MecA</fullName>
    </recommendedName>
</protein>
<comment type="domain">
    <text evidence="4">The N-terminal domain has binding sites for ComK and probably for unfolded/aggregated proteins; the C-terminal domain interacts with ClpC.</text>
</comment>
<dbReference type="InterPro" id="IPR008681">
    <property type="entry name" value="Neg-reg_MecA"/>
</dbReference>
<dbReference type="Proteomes" id="UP000275076">
    <property type="component" value="Unassembled WGS sequence"/>
</dbReference>
<dbReference type="RefSeq" id="WP_125559150.1">
    <property type="nucleotide sequence ID" value="NZ_RBVX01000027.1"/>
</dbReference>
<accession>A0A428MYW9</accession>
<evidence type="ECO:0000256" key="1">
    <source>
        <dbReference type="ARBA" id="ARBA00005397"/>
    </source>
</evidence>
<reference evidence="5 6" key="1">
    <citation type="submission" date="2018-10" db="EMBL/GenBank/DDBJ databases">
        <title>Draft genome sequence of Bacillus salarius IM0101, isolated from a hypersaline soil in Inner Mongolia, China.</title>
        <authorList>
            <person name="Yamprayoonswat W."/>
            <person name="Boonvisut S."/>
            <person name="Jumpathong W."/>
            <person name="Sittihan S."/>
            <person name="Ruangsuj P."/>
            <person name="Wanthongcharoen S."/>
            <person name="Thongpramul N."/>
            <person name="Pimmason S."/>
            <person name="Yu B."/>
            <person name="Yasawong M."/>
        </authorList>
    </citation>
    <scope>NUCLEOTIDE SEQUENCE [LARGE SCALE GENOMIC DNA]</scope>
    <source>
        <strain evidence="5 6">IM0101</strain>
    </source>
</reference>
<keyword evidence="4" id="KW-0749">Sporulation</keyword>
<evidence type="ECO:0000313" key="6">
    <source>
        <dbReference type="Proteomes" id="UP000275076"/>
    </source>
</evidence>
<sequence>MEIERINESTVKFYITYKDIEDRGFDRDEIWYNRERGEELFFEMINEAHDRENFEMEGPLWIQVQALDNGMEIVVTRGQMTDGNVKLEIPVSQNKGEDIPVDDNIVDMLDEQFRSSQKSRQANGNQDSDVLEIVISFNDLEDLLSLSKAFIPTKVQNEIYHFEGTYYLYLKFDNQYTEDEQDDMVSHVLEYGEESDVSIFRIREYGKTVVGSNGLETLRESFS</sequence>
<comment type="subunit">
    <text evidence="2 4">Homodimer.</text>
</comment>
<keyword evidence="3 4" id="KW-0178">Competence</keyword>
<dbReference type="GO" id="GO:0030420">
    <property type="term" value="P:establishment of competence for transformation"/>
    <property type="evidence" value="ECO:0007669"/>
    <property type="project" value="UniProtKB-KW"/>
</dbReference>
<keyword evidence="6" id="KW-1185">Reference proteome</keyword>
<dbReference type="Gene3D" id="3.30.70.1950">
    <property type="match status" value="1"/>
</dbReference>
<dbReference type="PIRSF" id="PIRSF029008">
    <property type="entry name" value="MecA"/>
    <property type="match status" value="1"/>
</dbReference>
<proteinExistence type="inferred from homology"/>